<evidence type="ECO:0000313" key="2">
    <source>
        <dbReference type="Proteomes" id="UP000234681"/>
    </source>
</evidence>
<dbReference type="EMBL" id="CH473977">
    <property type="protein sequence ID" value="EDL98241.1"/>
    <property type="molecule type" value="Genomic_DNA"/>
</dbReference>
<accession>A6J791</accession>
<gene>
    <name evidence="1" type="ORF">rCG_44046</name>
</gene>
<name>A6J791_RAT</name>
<proteinExistence type="predicted"/>
<dbReference type="AlphaFoldDB" id="A6J791"/>
<dbReference type="Proteomes" id="UP000234681">
    <property type="component" value="Chromosome 17"/>
</dbReference>
<reference evidence="2" key="1">
    <citation type="submission" date="2005-09" db="EMBL/GenBank/DDBJ databases">
        <authorList>
            <person name="Mural R.J."/>
            <person name="Li P.W."/>
            <person name="Adams M.D."/>
            <person name="Amanatides P.G."/>
            <person name="Baden-Tillson H."/>
            <person name="Barnstead M."/>
            <person name="Chin S.H."/>
            <person name="Dew I."/>
            <person name="Evans C.A."/>
            <person name="Ferriera S."/>
            <person name="Flanigan M."/>
            <person name="Fosler C."/>
            <person name="Glodek A."/>
            <person name="Gu Z."/>
            <person name="Holt R.A."/>
            <person name="Jennings D."/>
            <person name="Kraft C.L."/>
            <person name="Lu F."/>
            <person name="Nguyen T."/>
            <person name="Nusskern D.R."/>
            <person name="Pfannkoch C.M."/>
            <person name="Sitter C."/>
            <person name="Sutton G.G."/>
            <person name="Venter J.C."/>
            <person name="Wang Z."/>
            <person name="Woodage T."/>
            <person name="Zheng X.H."/>
            <person name="Zhong F."/>
        </authorList>
    </citation>
    <scope>NUCLEOTIDE SEQUENCE [LARGE SCALE GENOMIC DNA]</scope>
    <source>
        <strain>BN</strain>
        <strain evidence="2">Sprague-Dawley</strain>
    </source>
</reference>
<protein>
    <submittedName>
        <fullName evidence="1">RCG44046</fullName>
    </submittedName>
</protein>
<sequence length="33" mass="3648">MLLSPGHWGVFTQLGTGGHGLFLRDKRTSGRHK</sequence>
<organism evidence="1 2">
    <name type="scientific">Rattus norvegicus</name>
    <name type="common">Rat</name>
    <dbReference type="NCBI Taxonomy" id="10116"/>
    <lineage>
        <taxon>Eukaryota</taxon>
        <taxon>Metazoa</taxon>
        <taxon>Chordata</taxon>
        <taxon>Craniata</taxon>
        <taxon>Vertebrata</taxon>
        <taxon>Euteleostomi</taxon>
        <taxon>Mammalia</taxon>
        <taxon>Eutheria</taxon>
        <taxon>Euarchontoglires</taxon>
        <taxon>Glires</taxon>
        <taxon>Rodentia</taxon>
        <taxon>Myomorpha</taxon>
        <taxon>Muroidea</taxon>
        <taxon>Muridae</taxon>
        <taxon>Murinae</taxon>
        <taxon>Rattus</taxon>
    </lineage>
</organism>
<evidence type="ECO:0000313" key="1">
    <source>
        <dbReference type="EMBL" id="EDL98241.1"/>
    </source>
</evidence>